<evidence type="ECO:0000256" key="8">
    <source>
        <dbReference type="SAM" id="MobiDB-lite"/>
    </source>
</evidence>
<keyword evidence="4 7" id="KW-0175">Coiled coil</keyword>
<evidence type="ECO:0000256" key="1">
    <source>
        <dbReference type="ARBA" id="ARBA00004173"/>
    </source>
</evidence>
<evidence type="ECO:0000313" key="10">
    <source>
        <dbReference type="Proteomes" id="UP000191285"/>
    </source>
</evidence>
<organism evidence="9 10">
    <name type="scientific">Penicillium steckii</name>
    <dbReference type="NCBI Taxonomy" id="303698"/>
    <lineage>
        <taxon>Eukaryota</taxon>
        <taxon>Fungi</taxon>
        <taxon>Dikarya</taxon>
        <taxon>Ascomycota</taxon>
        <taxon>Pezizomycotina</taxon>
        <taxon>Eurotiomycetes</taxon>
        <taxon>Eurotiomycetidae</taxon>
        <taxon>Eurotiales</taxon>
        <taxon>Aspergillaceae</taxon>
        <taxon>Penicillium</taxon>
    </lineage>
</organism>
<dbReference type="Gene3D" id="1.20.5.500">
    <property type="entry name" value="Single helix bin"/>
    <property type="match status" value="1"/>
</dbReference>
<dbReference type="EMBL" id="MLKD01000014">
    <property type="protein sequence ID" value="OQE20043.1"/>
    <property type="molecule type" value="Genomic_DNA"/>
</dbReference>
<dbReference type="SUPFAM" id="SSF64602">
    <property type="entry name" value="F1 ATPase inhibitor, IF1, C-terminal domain"/>
    <property type="match status" value="1"/>
</dbReference>
<keyword evidence="10" id="KW-1185">Reference proteome</keyword>
<comment type="similarity">
    <text evidence="2 6">Belongs to the ATPase inhibitor family.</text>
</comment>
<dbReference type="PANTHER" id="PTHR48417">
    <property type="entry name" value="ATP SYNTHASE F1 SUBUNIT EPSILON"/>
    <property type="match status" value="1"/>
</dbReference>
<dbReference type="OrthoDB" id="5532350at2759"/>
<dbReference type="InterPro" id="IPR007648">
    <property type="entry name" value="ATPase_inhibitor_mt"/>
</dbReference>
<dbReference type="GO" id="GO:0005739">
    <property type="term" value="C:mitochondrion"/>
    <property type="evidence" value="ECO:0007669"/>
    <property type="project" value="UniProtKB-SubCell"/>
</dbReference>
<sequence length="200" mass="22471">MYIHCTPCFPYSPMICLAESNENAFSYRRESQKFPADIILFPNAPRTNHLTVLGTLSSWPDELTRCLPCSIHSILYSLPISTSYSPIPLILTTNHKPHFTMLRQSITRPAVIANRALCQRSFSAVAPRMGEGDTGAPRSGGAASGDSFTKREAAQESMYIREKELEKLHNLKKKIGDQRNHLDELEQHIDQLTKEQGGKK</sequence>
<evidence type="ECO:0000256" key="7">
    <source>
        <dbReference type="SAM" id="Coils"/>
    </source>
</evidence>
<dbReference type="CDD" id="cd14686">
    <property type="entry name" value="bZIP"/>
    <property type="match status" value="1"/>
</dbReference>
<keyword evidence="3" id="KW-0809">Transit peptide</keyword>
<evidence type="ECO:0000256" key="3">
    <source>
        <dbReference type="ARBA" id="ARBA00022946"/>
    </source>
</evidence>
<keyword evidence="5" id="KW-0496">Mitochondrion</keyword>
<name>A0A1V6T2P0_9EURO</name>
<dbReference type="GO" id="GO:0042030">
    <property type="term" value="F:ATPase inhibitor activity"/>
    <property type="evidence" value="ECO:0007669"/>
    <property type="project" value="InterPro"/>
</dbReference>
<dbReference type="Proteomes" id="UP000191285">
    <property type="component" value="Unassembled WGS sequence"/>
</dbReference>
<proteinExistence type="inferred from homology"/>
<evidence type="ECO:0000313" key="9">
    <source>
        <dbReference type="EMBL" id="OQE20043.1"/>
    </source>
</evidence>
<evidence type="ECO:0000256" key="2">
    <source>
        <dbReference type="ARBA" id="ARBA00010901"/>
    </source>
</evidence>
<comment type="caution">
    <text evidence="9">The sequence shown here is derived from an EMBL/GenBank/DDBJ whole genome shotgun (WGS) entry which is preliminary data.</text>
</comment>
<dbReference type="AlphaFoldDB" id="A0A1V6T2P0"/>
<accession>A0A1V6T2P0</accession>
<protein>
    <recommendedName>
        <fullName evidence="6">ATPase inhibitor, mitochondrial</fullName>
    </recommendedName>
</protein>
<evidence type="ECO:0000256" key="6">
    <source>
        <dbReference type="RuleBase" id="RU368087"/>
    </source>
</evidence>
<feature type="coiled-coil region" evidence="7">
    <location>
        <begin position="168"/>
        <end position="195"/>
    </location>
</feature>
<dbReference type="STRING" id="303698.A0A1V6T2P0"/>
<feature type="region of interest" description="Disordered" evidence="8">
    <location>
        <begin position="127"/>
        <end position="155"/>
    </location>
</feature>
<comment type="function">
    <text evidence="6">Inhibits the enzyme activity of ATPase.</text>
</comment>
<gene>
    <name evidence="9" type="ORF">PENSTE_c014G00935</name>
</gene>
<dbReference type="Pfam" id="PF04568">
    <property type="entry name" value="IATP"/>
    <property type="match status" value="1"/>
</dbReference>
<dbReference type="PANTHER" id="PTHR48417:SF1">
    <property type="entry name" value="ATP SYNTHASE F1 SUBUNIT EPSILON"/>
    <property type="match status" value="1"/>
</dbReference>
<evidence type="ECO:0000256" key="5">
    <source>
        <dbReference type="ARBA" id="ARBA00023128"/>
    </source>
</evidence>
<evidence type="ECO:0000256" key="4">
    <source>
        <dbReference type="ARBA" id="ARBA00023054"/>
    </source>
</evidence>
<comment type="subcellular location">
    <subcellularLocation>
        <location evidence="1">Mitochondrion</location>
    </subcellularLocation>
</comment>
<reference evidence="10" key="1">
    <citation type="journal article" date="2017" name="Nat. Microbiol.">
        <title>Global analysis of biosynthetic gene clusters reveals vast potential of secondary metabolite production in Penicillium species.</title>
        <authorList>
            <person name="Nielsen J.C."/>
            <person name="Grijseels S."/>
            <person name="Prigent S."/>
            <person name="Ji B."/>
            <person name="Dainat J."/>
            <person name="Nielsen K.F."/>
            <person name="Frisvad J.C."/>
            <person name="Workman M."/>
            <person name="Nielsen J."/>
        </authorList>
    </citation>
    <scope>NUCLEOTIDE SEQUENCE [LARGE SCALE GENOMIC DNA]</scope>
    <source>
        <strain evidence="10">IBT 24891</strain>
    </source>
</reference>